<dbReference type="PANTHER" id="PTHR43476:SF5">
    <property type="entry name" value="FAD-DEPENDENT MONOOXYGENASE"/>
    <property type="match status" value="1"/>
</dbReference>
<proteinExistence type="predicted"/>
<keyword evidence="1" id="KW-0560">Oxidoreductase</keyword>
<dbReference type="InterPro" id="IPR002938">
    <property type="entry name" value="FAD-bd"/>
</dbReference>
<accession>A0A381VVJ6</accession>
<sequence length="409" mass="46189">MSDSVLKKIIIVGAGPAGSSLAHLLSERGVPTTLVERQRDFSREFRGEGLMPSGFEALCQMGLEDQVKELPQVKIRGMEIYQKGKFLFHLEPDLFRQDPGTNWISQPALLEMLIGRCERKPDFSFLRGWRCVGLVERDGRVRGIKVVQGNEVREIEGDIIIGADGRASMLRKLLNPKCHVYKQIIDVVWFKVPCPEFIKNGIGLAALSPGNAVLSFPVYDNQLQVGWLIKKGHFGAIKRQGREALFQNLISSLPDHFADYLEKNYEKISDYFVLDVACSRLQTWHHRGVLMIGDASHTMSPVAAQGINLALRDSIVVANELIPVIRGGLADEESIDEAFKRIQCERMKEVRRIQKLQQAPPKVLFQQNILARLLVRNLPWLSRRTLVQGIFTRIANTFVFGYSDVTLKT</sequence>
<evidence type="ECO:0000313" key="3">
    <source>
        <dbReference type="EMBL" id="SVA44282.1"/>
    </source>
</evidence>
<dbReference type="PRINTS" id="PR00420">
    <property type="entry name" value="RNGMNOXGNASE"/>
</dbReference>
<dbReference type="InterPro" id="IPR036188">
    <property type="entry name" value="FAD/NAD-bd_sf"/>
</dbReference>
<name>A0A381VVJ6_9ZZZZ</name>
<evidence type="ECO:0000259" key="2">
    <source>
        <dbReference type="Pfam" id="PF01494"/>
    </source>
</evidence>
<dbReference type="AlphaFoldDB" id="A0A381VVJ6"/>
<dbReference type="GO" id="GO:0071949">
    <property type="term" value="F:FAD binding"/>
    <property type="evidence" value="ECO:0007669"/>
    <property type="project" value="InterPro"/>
</dbReference>
<reference evidence="3" key="1">
    <citation type="submission" date="2018-05" db="EMBL/GenBank/DDBJ databases">
        <authorList>
            <person name="Lanie J.A."/>
            <person name="Ng W.-L."/>
            <person name="Kazmierczak K.M."/>
            <person name="Andrzejewski T.M."/>
            <person name="Davidsen T.M."/>
            <person name="Wayne K.J."/>
            <person name="Tettelin H."/>
            <person name="Glass J.I."/>
            <person name="Rusch D."/>
            <person name="Podicherti R."/>
            <person name="Tsui H.-C.T."/>
            <person name="Winkler M.E."/>
        </authorList>
    </citation>
    <scope>NUCLEOTIDE SEQUENCE</scope>
</reference>
<dbReference type="PANTHER" id="PTHR43476">
    <property type="entry name" value="3-(3-HYDROXY-PHENYL)PROPIONATE/3-HYDROXYCINNAMIC ACID HYDROXYLASE"/>
    <property type="match status" value="1"/>
</dbReference>
<evidence type="ECO:0000256" key="1">
    <source>
        <dbReference type="ARBA" id="ARBA00023002"/>
    </source>
</evidence>
<dbReference type="Pfam" id="PF01494">
    <property type="entry name" value="FAD_binding_3"/>
    <property type="match status" value="1"/>
</dbReference>
<dbReference type="EMBL" id="UINC01009905">
    <property type="protein sequence ID" value="SVA44282.1"/>
    <property type="molecule type" value="Genomic_DNA"/>
</dbReference>
<gene>
    <name evidence="3" type="ORF">METZ01_LOCUS97136</name>
</gene>
<dbReference type="Gene3D" id="3.50.50.60">
    <property type="entry name" value="FAD/NAD(P)-binding domain"/>
    <property type="match status" value="1"/>
</dbReference>
<dbReference type="SUPFAM" id="SSF51905">
    <property type="entry name" value="FAD/NAD(P)-binding domain"/>
    <property type="match status" value="1"/>
</dbReference>
<dbReference type="GO" id="GO:0016491">
    <property type="term" value="F:oxidoreductase activity"/>
    <property type="evidence" value="ECO:0007669"/>
    <property type="project" value="UniProtKB-KW"/>
</dbReference>
<protein>
    <recommendedName>
        <fullName evidence="2">FAD-binding domain-containing protein</fullName>
    </recommendedName>
</protein>
<organism evidence="3">
    <name type="scientific">marine metagenome</name>
    <dbReference type="NCBI Taxonomy" id="408172"/>
    <lineage>
        <taxon>unclassified sequences</taxon>
        <taxon>metagenomes</taxon>
        <taxon>ecological metagenomes</taxon>
    </lineage>
</organism>
<dbReference type="InterPro" id="IPR050631">
    <property type="entry name" value="PheA/TfdB_FAD_monoxygenase"/>
</dbReference>
<feature type="domain" description="FAD-binding" evidence="2">
    <location>
        <begin position="9"/>
        <end position="336"/>
    </location>
</feature>